<accession>S0G193</accession>
<dbReference type="Proteomes" id="UP000014216">
    <property type="component" value="Unassembled WGS sequence"/>
</dbReference>
<dbReference type="InterPro" id="IPR038071">
    <property type="entry name" value="UROD/MetE-like_sf"/>
</dbReference>
<dbReference type="EMBL" id="APJX01000011">
    <property type="protein sequence ID" value="EMS77967.1"/>
    <property type="molecule type" value="Genomic_DNA"/>
</dbReference>
<comment type="caution">
    <text evidence="2">The sequence shown here is derived from an EMBL/GenBank/DDBJ whole genome shotgun (WGS) entry which is preliminary data.</text>
</comment>
<sequence length="357" mass="39738">MIDFSTKDTLTAKERLAALIDEEPMDRVPFNPCAIGFSAKLYGIDRGEFYRNPEKAFAAGMHLMKTYPWMNCRPSYGWADRGAWEFGGRVVWPDGNRFIAPGSIPLRVLPQKIGDLPDPDPEKAGMNPLVDHFNTLCRKQGFLASLPGGTPTTLSAGIVGRPDFLKWLVRYPDAVHMLQKKVTRFIIRTAETTLKKFGAQNCSVFCGVPMESNQLISAQMFEEFAKPYIREIFSLYRSSGVKNMVVHLCGDHIANLKHWKDIDLAPRTVFSIGHEMDLEKTGMVIGAAHILAGNINNETLHRASPGAVRQEVGRCLSAGMKHPGGFMLMPSCEFPPDTPLENLEAVACALFEEGYMR</sequence>
<dbReference type="GO" id="GO:0004853">
    <property type="term" value="F:uroporphyrinogen decarboxylase activity"/>
    <property type="evidence" value="ECO:0007669"/>
    <property type="project" value="UniProtKB-EC"/>
</dbReference>
<evidence type="ECO:0000259" key="1">
    <source>
        <dbReference type="Pfam" id="PF01208"/>
    </source>
</evidence>
<protein>
    <submittedName>
        <fullName evidence="2">Uroporphyrinogen-III decarboxylase</fullName>
        <ecNumber evidence="2">4.1.1.37</ecNumber>
    </submittedName>
</protein>
<dbReference type="InterPro" id="IPR052024">
    <property type="entry name" value="Methanogen_methyltrans"/>
</dbReference>
<keyword evidence="3" id="KW-1185">Reference proteome</keyword>
<proteinExistence type="predicted"/>
<dbReference type="InterPro" id="IPR000257">
    <property type="entry name" value="Uroporphyrinogen_deCOase"/>
</dbReference>
<feature type="domain" description="Uroporphyrinogen decarboxylase (URO-D)" evidence="1">
    <location>
        <begin position="11"/>
        <end position="347"/>
    </location>
</feature>
<dbReference type="PANTHER" id="PTHR47099:SF1">
    <property type="entry name" value="METHYLCOBAMIDE:COM METHYLTRANSFERASE MTBA"/>
    <property type="match status" value="1"/>
</dbReference>
<dbReference type="AlphaFoldDB" id="S0G193"/>
<dbReference type="SUPFAM" id="SSF51726">
    <property type="entry name" value="UROD/MetE-like"/>
    <property type="match status" value="1"/>
</dbReference>
<keyword evidence="2" id="KW-0456">Lyase</keyword>
<evidence type="ECO:0000313" key="3">
    <source>
        <dbReference type="Proteomes" id="UP000014216"/>
    </source>
</evidence>
<reference evidence="2 3" key="1">
    <citation type="journal article" date="2013" name="Genome Announc.">
        <title>Draft Genome Sequence of Desulfotignum phosphitoxidans DSM 13687 Strain FiPS-3.</title>
        <authorList>
            <person name="Poehlein A."/>
            <person name="Daniel R."/>
            <person name="Simeonova D.D."/>
        </authorList>
    </citation>
    <scope>NUCLEOTIDE SEQUENCE [LARGE SCALE GENOMIC DNA]</scope>
    <source>
        <strain evidence="2 3">DSM 13687</strain>
    </source>
</reference>
<dbReference type="Pfam" id="PF01208">
    <property type="entry name" value="URO-D"/>
    <property type="match status" value="1"/>
</dbReference>
<gene>
    <name evidence="2" type="primary">hemE</name>
    <name evidence="2" type="ORF">Dpo_11c01090</name>
</gene>
<dbReference type="Gene3D" id="3.20.20.210">
    <property type="match status" value="1"/>
</dbReference>
<dbReference type="RefSeq" id="WP_006968125.1">
    <property type="nucleotide sequence ID" value="NZ_APJX01000011.1"/>
</dbReference>
<dbReference type="PANTHER" id="PTHR47099">
    <property type="entry name" value="METHYLCOBAMIDE:COM METHYLTRANSFERASE MTBA"/>
    <property type="match status" value="1"/>
</dbReference>
<dbReference type="EC" id="4.1.1.37" evidence="2"/>
<dbReference type="GO" id="GO:0006779">
    <property type="term" value="P:porphyrin-containing compound biosynthetic process"/>
    <property type="evidence" value="ECO:0007669"/>
    <property type="project" value="InterPro"/>
</dbReference>
<dbReference type="OrthoDB" id="1914371at2"/>
<evidence type="ECO:0000313" key="2">
    <source>
        <dbReference type="EMBL" id="EMS77967.1"/>
    </source>
</evidence>
<name>S0G193_9BACT</name>
<organism evidence="2 3">
    <name type="scientific">Desulfotignum phosphitoxidans DSM 13687</name>
    <dbReference type="NCBI Taxonomy" id="1286635"/>
    <lineage>
        <taxon>Bacteria</taxon>
        <taxon>Pseudomonadati</taxon>
        <taxon>Thermodesulfobacteriota</taxon>
        <taxon>Desulfobacteria</taxon>
        <taxon>Desulfobacterales</taxon>
        <taxon>Desulfobacteraceae</taxon>
        <taxon>Desulfotignum</taxon>
    </lineage>
</organism>